<dbReference type="CDD" id="cd02440">
    <property type="entry name" value="AdoMet_MTases"/>
    <property type="match status" value="1"/>
</dbReference>
<evidence type="ECO:0000256" key="4">
    <source>
        <dbReference type="ARBA" id="ARBA00022691"/>
    </source>
</evidence>
<evidence type="ECO:0000256" key="1">
    <source>
        <dbReference type="ARBA" id="ARBA00010815"/>
    </source>
</evidence>
<comment type="caution">
    <text evidence="8">The sequence shown here is derived from an EMBL/GenBank/DDBJ whole genome shotgun (WGS) entry which is preliminary data.</text>
</comment>
<dbReference type="InterPro" id="IPR050723">
    <property type="entry name" value="CFA/CMAS"/>
</dbReference>
<protein>
    <submittedName>
        <fullName evidence="8">Class I SAM-dependent methyltransferase</fullName>
    </submittedName>
</protein>
<evidence type="ECO:0000313" key="9">
    <source>
        <dbReference type="Proteomes" id="UP000578686"/>
    </source>
</evidence>
<reference evidence="8 9" key="1">
    <citation type="submission" date="2020-03" db="EMBL/GenBank/DDBJ databases">
        <title>Draft genome of Streptomyces sp. ventii, isolated from the Axial Seamount in the Pacific Ocean, and resequencing of the two type strains Streptomyces lonarensis strain NCL 716 and Streptomyces bohaiensis strain 11A07.</title>
        <authorList>
            <person name="Loughran R.M."/>
            <person name="Pfannmuller K.M."/>
            <person name="Wasson B.J."/>
            <person name="Deadmond M.C."/>
            <person name="Paddock B.E."/>
            <person name="Koyack M.J."/>
            <person name="Gallegos D.A."/>
            <person name="Mitchell E.A."/>
            <person name="Ushijima B."/>
            <person name="Saw J.H."/>
            <person name="Mcphail K.L."/>
            <person name="Videau P."/>
        </authorList>
    </citation>
    <scope>NUCLEOTIDE SEQUENCE [LARGE SCALE GENOMIC DNA]</scope>
    <source>
        <strain evidence="8 9">NCL716</strain>
    </source>
</reference>
<evidence type="ECO:0000256" key="5">
    <source>
        <dbReference type="ARBA" id="ARBA00023098"/>
    </source>
</evidence>
<keyword evidence="3 8" id="KW-0808">Transferase</keyword>
<keyword evidence="5" id="KW-0443">Lipid metabolism</keyword>
<dbReference type="Gene3D" id="3.40.50.150">
    <property type="entry name" value="Vaccinia Virus protein VP39"/>
    <property type="match status" value="1"/>
</dbReference>
<dbReference type="Pfam" id="PF08242">
    <property type="entry name" value="Methyltransf_12"/>
    <property type="match status" value="1"/>
</dbReference>
<keyword evidence="4" id="KW-0949">S-adenosyl-L-methionine</keyword>
<feature type="compositionally biased region" description="Basic and acidic residues" evidence="6">
    <location>
        <begin position="259"/>
        <end position="281"/>
    </location>
</feature>
<dbReference type="InterPro" id="IPR029063">
    <property type="entry name" value="SAM-dependent_MTases_sf"/>
</dbReference>
<dbReference type="Proteomes" id="UP000578686">
    <property type="component" value="Unassembled WGS sequence"/>
</dbReference>
<evidence type="ECO:0000256" key="2">
    <source>
        <dbReference type="ARBA" id="ARBA00022603"/>
    </source>
</evidence>
<proteinExistence type="inferred from homology"/>
<evidence type="ECO:0000259" key="7">
    <source>
        <dbReference type="Pfam" id="PF08242"/>
    </source>
</evidence>
<dbReference type="RefSeq" id="WP_167969980.1">
    <property type="nucleotide sequence ID" value="NZ_BHZG01000394.1"/>
</dbReference>
<comment type="similarity">
    <text evidence="1">Belongs to the CFA/CMAS family.</text>
</comment>
<dbReference type="GO" id="GO:0006629">
    <property type="term" value="P:lipid metabolic process"/>
    <property type="evidence" value="ECO:0007669"/>
    <property type="project" value="UniProtKB-KW"/>
</dbReference>
<dbReference type="PANTHER" id="PTHR43667:SF1">
    <property type="entry name" value="CYCLOPROPANE-FATTY-ACYL-PHOSPHOLIPID SYNTHASE"/>
    <property type="match status" value="1"/>
</dbReference>
<dbReference type="InterPro" id="IPR013217">
    <property type="entry name" value="Methyltransf_12"/>
</dbReference>
<feature type="region of interest" description="Disordered" evidence="6">
    <location>
        <begin position="256"/>
        <end position="297"/>
    </location>
</feature>
<dbReference type="PANTHER" id="PTHR43667">
    <property type="entry name" value="CYCLOPROPANE-FATTY-ACYL-PHOSPHOLIPID SYNTHASE"/>
    <property type="match status" value="1"/>
</dbReference>
<dbReference type="GO" id="GO:0008168">
    <property type="term" value="F:methyltransferase activity"/>
    <property type="evidence" value="ECO:0007669"/>
    <property type="project" value="UniProtKB-KW"/>
</dbReference>
<dbReference type="GO" id="GO:0032259">
    <property type="term" value="P:methylation"/>
    <property type="evidence" value="ECO:0007669"/>
    <property type="project" value="UniProtKB-KW"/>
</dbReference>
<dbReference type="AlphaFoldDB" id="A0A7X6D152"/>
<sequence>MSPHADHTRNRAELGHKLRYAARHPGRIAPHVRRTARDLWLRARHRDHVAYYRAVMASDAARDPRAAVGSRNDERWLALGAMQFDYLIGHGLRPDHRMLEIGCGNLRAGWRFIDHLDSGHYYGIDISPDILVHAKRTLVERGLQAKLPHLTLTDDLTFDFLPADHFDVVHAHSVFSHSPPEVIDECLAHVGRVLRPGGWFDFTFDRTEGREHQVLREDFYYRTETLTALAASHGLEAAFMTDWEELPHGQSKIRVIRPATDRRSRTAGDGHDGGGRRRAEHGGPAQPDGPEADRTDG</sequence>
<keyword evidence="9" id="KW-1185">Reference proteome</keyword>
<gene>
    <name evidence="8" type="ORF">HCN56_11395</name>
</gene>
<feature type="domain" description="Methyltransferase type 12" evidence="7">
    <location>
        <begin position="99"/>
        <end position="200"/>
    </location>
</feature>
<keyword evidence="2 8" id="KW-0489">Methyltransferase</keyword>
<name>A0A7X6D152_9ACTN</name>
<evidence type="ECO:0000256" key="6">
    <source>
        <dbReference type="SAM" id="MobiDB-lite"/>
    </source>
</evidence>
<evidence type="ECO:0000313" key="8">
    <source>
        <dbReference type="EMBL" id="NJQ06169.1"/>
    </source>
</evidence>
<organism evidence="8 9">
    <name type="scientific">Streptomyces lonarensis</name>
    <dbReference type="NCBI Taxonomy" id="700599"/>
    <lineage>
        <taxon>Bacteria</taxon>
        <taxon>Bacillati</taxon>
        <taxon>Actinomycetota</taxon>
        <taxon>Actinomycetes</taxon>
        <taxon>Kitasatosporales</taxon>
        <taxon>Streptomycetaceae</taxon>
        <taxon>Streptomyces</taxon>
    </lineage>
</organism>
<evidence type="ECO:0000256" key="3">
    <source>
        <dbReference type="ARBA" id="ARBA00022679"/>
    </source>
</evidence>
<accession>A0A7X6D152</accession>
<dbReference type="EMBL" id="JAAVJD010000069">
    <property type="protein sequence ID" value="NJQ06169.1"/>
    <property type="molecule type" value="Genomic_DNA"/>
</dbReference>
<dbReference type="SUPFAM" id="SSF53335">
    <property type="entry name" value="S-adenosyl-L-methionine-dependent methyltransferases"/>
    <property type="match status" value="1"/>
</dbReference>